<name>A0A928UWK0_9SPHI</name>
<dbReference type="AlphaFoldDB" id="A0A928UWK0"/>
<comment type="caution">
    <text evidence="2">The sequence shown here is derived from an EMBL/GenBank/DDBJ whole genome shotgun (WGS) entry which is preliminary data.</text>
</comment>
<proteinExistence type="predicted"/>
<dbReference type="SUPFAM" id="SSF53335">
    <property type="entry name" value="S-adenosyl-L-methionine-dependent methyltransferases"/>
    <property type="match status" value="1"/>
</dbReference>
<dbReference type="InterPro" id="IPR029063">
    <property type="entry name" value="SAM-dependent_MTases_sf"/>
</dbReference>
<dbReference type="RefSeq" id="WP_196935232.1">
    <property type="nucleotide sequence ID" value="NZ_MU158698.1"/>
</dbReference>
<dbReference type="InterPro" id="IPR050903">
    <property type="entry name" value="Bact_Chemotaxis_MeTrfase"/>
</dbReference>
<dbReference type="Proteomes" id="UP000616201">
    <property type="component" value="Unassembled WGS sequence"/>
</dbReference>
<gene>
    <name evidence="2" type="ORF">C4F49_06295</name>
</gene>
<dbReference type="PANTHER" id="PTHR24422">
    <property type="entry name" value="CHEMOTAXIS PROTEIN METHYLTRANSFERASE"/>
    <property type="match status" value="1"/>
</dbReference>
<dbReference type="PROSITE" id="PS50123">
    <property type="entry name" value="CHER"/>
    <property type="match status" value="1"/>
</dbReference>
<accession>A0A928UWK0</accession>
<organism evidence="2 3">
    <name type="scientific">Sphingobacterium hungaricum</name>
    <dbReference type="NCBI Taxonomy" id="2082723"/>
    <lineage>
        <taxon>Bacteria</taxon>
        <taxon>Pseudomonadati</taxon>
        <taxon>Bacteroidota</taxon>
        <taxon>Sphingobacteriia</taxon>
        <taxon>Sphingobacteriales</taxon>
        <taxon>Sphingobacteriaceae</taxon>
        <taxon>Sphingobacterium</taxon>
    </lineage>
</organism>
<reference evidence="2" key="1">
    <citation type="submission" date="2018-02" db="EMBL/GenBank/DDBJ databases">
        <authorList>
            <person name="Vasarhelyi B.M."/>
            <person name="Deshmukh S."/>
            <person name="Balint B."/>
            <person name="Kukolya J."/>
        </authorList>
    </citation>
    <scope>NUCLEOTIDE SEQUENCE</scope>
    <source>
        <strain evidence="2">KB22</strain>
    </source>
</reference>
<dbReference type="Gene3D" id="3.40.50.150">
    <property type="entry name" value="Vaccinia Virus protein VP39"/>
    <property type="match status" value="1"/>
</dbReference>
<sequence length="277" mass="32655">MDQLNSNVNISFEELEDLIYLMKNVSDYDLSGYTKTSLKRRVQRIMALEKMDYMDLKNAVVNVEGFYNYFIQEITVNVTEMFRDPEFYSLLTTEVFSYLKTFPKIKIWSAGCATGEEVYSLSIVLKENNLTDKSFIYGTDINSQVLETAKKGIYPIKKVKNYTENFNIYNSNEEFSTYYTAMYDAAIINHDLRKNMLFSIHNLATDNVFNEFQLIVCRNVLIYFDLELQKRVFTLFYESLCLFGFLCLGPKETLYNHEVSKKFRVVNKTYNIYQKIK</sequence>
<dbReference type="PRINTS" id="PR00996">
    <property type="entry name" value="CHERMTFRASE"/>
</dbReference>
<dbReference type="InterPro" id="IPR022642">
    <property type="entry name" value="CheR_C"/>
</dbReference>
<keyword evidence="3" id="KW-1185">Reference proteome</keyword>
<evidence type="ECO:0000259" key="1">
    <source>
        <dbReference type="PROSITE" id="PS50123"/>
    </source>
</evidence>
<dbReference type="PANTHER" id="PTHR24422:SF8">
    <property type="entry name" value="CHEMOTAXIS PROTEIN"/>
    <property type="match status" value="1"/>
</dbReference>
<protein>
    <submittedName>
        <fullName evidence="2">Chemotaxis protein CheR</fullName>
    </submittedName>
</protein>
<dbReference type="SMART" id="SM00138">
    <property type="entry name" value="MeTrc"/>
    <property type="match status" value="1"/>
</dbReference>
<dbReference type="EMBL" id="PRDK01000004">
    <property type="protein sequence ID" value="MBE8713283.1"/>
    <property type="molecule type" value="Genomic_DNA"/>
</dbReference>
<dbReference type="InterPro" id="IPR000780">
    <property type="entry name" value="CheR_MeTrfase"/>
</dbReference>
<evidence type="ECO:0000313" key="2">
    <source>
        <dbReference type="EMBL" id="MBE8713283.1"/>
    </source>
</evidence>
<feature type="domain" description="CheR-type methyltransferase" evidence="1">
    <location>
        <begin position="3"/>
        <end position="276"/>
    </location>
</feature>
<dbReference type="Pfam" id="PF01739">
    <property type="entry name" value="CheR"/>
    <property type="match status" value="1"/>
</dbReference>
<dbReference type="GO" id="GO:0008757">
    <property type="term" value="F:S-adenosylmethionine-dependent methyltransferase activity"/>
    <property type="evidence" value="ECO:0007669"/>
    <property type="project" value="InterPro"/>
</dbReference>
<evidence type="ECO:0000313" key="3">
    <source>
        <dbReference type="Proteomes" id="UP000616201"/>
    </source>
</evidence>